<dbReference type="PANTHER" id="PTHR30576:SF21">
    <property type="entry name" value="UDP-GLUCOSE:UNDECAPRENYL-PHOSPHATE GLUCOSE-1-PHOSPHATE TRANSFERASE"/>
    <property type="match status" value="1"/>
</dbReference>
<keyword evidence="5 7" id="KW-1133">Transmembrane helix</keyword>
<feature type="transmembrane region" description="Helical" evidence="7">
    <location>
        <begin position="290"/>
        <end position="309"/>
    </location>
</feature>
<evidence type="ECO:0000259" key="8">
    <source>
        <dbReference type="Pfam" id="PF02397"/>
    </source>
</evidence>
<dbReference type="InterPro" id="IPR017475">
    <property type="entry name" value="EPS_sugar_tfrase"/>
</dbReference>
<dbReference type="InterPro" id="IPR017464">
    <property type="entry name" value="Sugar_tfrase_EpsB_2"/>
</dbReference>
<dbReference type="Pfam" id="PF02397">
    <property type="entry name" value="Bac_transf"/>
    <property type="match status" value="1"/>
</dbReference>
<evidence type="ECO:0000256" key="6">
    <source>
        <dbReference type="ARBA" id="ARBA00023136"/>
    </source>
</evidence>
<dbReference type="InterPro" id="IPR003362">
    <property type="entry name" value="Bact_transf"/>
</dbReference>
<keyword evidence="4 7" id="KW-0812">Transmembrane</keyword>
<feature type="transmembrane region" description="Helical" evidence="7">
    <location>
        <begin position="88"/>
        <end position="110"/>
    </location>
</feature>
<name>A0ABZ0I6D2_9GAMM</name>
<reference evidence="9 10" key="1">
    <citation type="submission" date="2023-10" db="EMBL/GenBank/DDBJ databases">
        <title>Two novel species belonging to the OM43/NOR5 clade.</title>
        <authorList>
            <person name="Park M."/>
        </authorList>
    </citation>
    <scope>NUCLEOTIDE SEQUENCE [LARGE SCALE GENOMIC DNA]</scope>
    <source>
        <strain evidence="9 10">IMCC43200</strain>
    </source>
</reference>
<evidence type="ECO:0000313" key="10">
    <source>
        <dbReference type="Proteomes" id="UP001626537"/>
    </source>
</evidence>
<dbReference type="PANTHER" id="PTHR30576">
    <property type="entry name" value="COLANIC BIOSYNTHESIS UDP-GLUCOSE LIPID CARRIER TRANSFERASE"/>
    <property type="match status" value="1"/>
</dbReference>
<evidence type="ECO:0000313" key="9">
    <source>
        <dbReference type="EMBL" id="WOJ95079.1"/>
    </source>
</evidence>
<evidence type="ECO:0000256" key="3">
    <source>
        <dbReference type="ARBA" id="ARBA00022679"/>
    </source>
</evidence>
<keyword evidence="3" id="KW-0808">Transferase</keyword>
<accession>A0ABZ0I6D2</accession>
<feature type="domain" description="Bacterial sugar transferase" evidence="8">
    <location>
        <begin position="281"/>
        <end position="466"/>
    </location>
</feature>
<sequence length="472" mass="53265">MTGLVGTVRIFNHHINVGYYWLALIDLLLFGGAIYAGAALYFLSLPGGFASQVDNLALQAVIFAVVTTLAMFSMGLYEPKLREGVNGILLRTAGAFGLMTVAMSLIFYIMPDLHIWRGNFALAAAIAFVAALLNRLLWTKFIDLEQFKRRVLVLGTGETAATISDKMRRKADRRGFRIVGFVRQVGEESLVEREPTLALDCPLSEYVRRNDIDEVVIALEDRRDNMPQDDLLRCRSMGVRVLDIVDFFEQEAGKVLIRHAHASWFTFSSGFQRGDATNIAKRLFDVTMSFLLLMISWPFMLITVLAIWIEDGVGAPILYKQRRVGLDGRIFEVIKFRSMSVNAEGDGKARWATANDARVTAVGKFIRKTRIDELPQILNVMAGDMAFVGPRPERPEFVRELNETVPFYEKRHCVKPGITGWAQMNYPYGASLDDTFNKLEFDLYYVKHQSLFLDFLVLLQTAEVILFGKGAR</sequence>
<dbReference type="Gene3D" id="3.40.50.720">
    <property type="entry name" value="NAD(P)-binding Rossmann-like Domain"/>
    <property type="match status" value="1"/>
</dbReference>
<feature type="transmembrane region" description="Helical" evidence="7">
    <location>
        <begin position="56"/>
        <end position="76"/>
    </location>
</feature>
<gene>
    <name evidence="9" type="ORF">R0135_07875</name>
</gene>
<dbReference type="RefSeq" id="WP_407349712.1">
    <property type="nucleotide sequence ID" value="NZ_CP136864.1"/>
</dbReference>
<evidence type="ECO:0000256" key="2">
    <source>
        <dbReference type="ARBA" id="ARBA00006464"/>
    </source>
</evidence>
<keyword evidence="6 7" id="KW-0472">Membrane</keyword>
<dbReference type="NCBIfam" id="TIGR03025">
    <property type="entry name" value="EPS_sugtrans"/>
    <property type="match status" value="1"/>
</dbReference>
<evidence type="ECO:0000256" key="1">
    <source>
        <dbReference type="ARBA" id="ARBA00004141"/>
    </source>
</evidence>
<dbReference type="Proteomes" id="UP001626537">
    <property type="component" value="Chromosome"/>
</dbReference>
<proteinExistence type="inferred from homology"/>
<evidence type="ECO:0000256" key="4">
    <source>
        <dbReference type="ARBA" id="ARBA00022692"/>
    </source>
</evidence>
<dbReference type="NCBIfam" id="TIGR03013">
    <property type="entry name" value="EpsB_2"/>
    <property type="match status" value="1"/>
</dbReference>
<feature type="transmembrane region" description="Helical" evidence="7">
    <location>
        <begin position="19"/>
        <end position="44"/>
    </location>
</feature>
<evidence type="ECO:0000256" key="5">
    <source>
        <dbReference type="ARBA" id="ARBA00022989"/>
    </source>
</evidence>
<comment type="similarity">
    <text evidence="2">Belongs to the bacterial sugar transferase family.</text>
</comment>
<dbReference type="EMBL" id="CP136864">
    <property type="protein sequence ID" value="WOJ95079.1"/>
    <property type="molecule type" value="Genomic_DNA"/>
</dbReference>
<evidence type="ECO:0000256" key="7">
    <source>
        <dbReference type="SAM" id="Phobius"/>
    </source>
</evidence>
<protein>
    <submittedName>
        <fullName evidence="9">TIGR03013 family PEP-CTERM/XrtA system glycosyltransferase</fullName>
    </submittedName>
</protein>
<organism evidence="9 10">
    <name type="scientific">Congregibacter variabilis</name>
    <dbReference type="NCBI Taxonomy" id="3081200"/>
    <lineage>
        <taxon>Bacteria</taxon>
        <taxon>Pseudomonadati</taxon>
        <taxon>Pseudomonadota</taxon>
        <taxon>Gammaproteobacteria</taxon>
        <taxon>Cellvibrionales</taxon>
        <taxon>Halieaceae</taxon>
        <taxon>Congregibacter</taxon>
    </lineage>
</organism>
<keyword evidence="10" id="KW-1185">Reference proteome</keyword>
<feature type="transmembrane region" description="Helical" evidence="7">
    <location>
        <begin position="116"/>
        <end position="138"/>
    </location>
</feature>
<comment type="subcellular location">
    <subcellularLocation>
        <location evidence="1">Membrane</location>
        <topology evidence="1">Multi-pass membrane protein</topology>
    </subcellularLocation>
</comment>